<dbReference type="EMBL" id="CP080095">
    <property type="protein sequence ID" value="QYD70694.1"/>
    <property type="molecule type" value="Genomic_DNA"/>
</dbReference>
<name>A0ABX8UNX5_9BURK</name>
<gene>
    <name evidence="1" type="ORF">KZJ38_10660</name>
</gene>
<evidence type="ECO:0000313" key="1">
    <source>
        <dbReference type="EMBL" id="QYD70694.1"/>
    </source>
</evidence>
<dbReference type="RefSeq" id="WP_219799998.1">
    <property type="nucleotide sequence ID" value="NZ_CP080095.1"/>
</dbReference>
<dbReference type="Proteomes" id="UP000826462">
    <property type="component" value="Chromosome 1"/>
</dbReference>
<accession>A0ABX8UNX5</accession>
<reference evidence="1 2" key="1">
    <citation type="submission" date="2021-07" db="EMBL/GenBank/DDBJ databases">
        <title>Paraburkholderia edwinii protects Aspergillus sp. from phenazines by acting as a toxin sponge.</title>
        <authorList>
            <person name="Dahlstrom K.M."/>
            <person name="Newman D.K."/>
        </authorList>
    </citation>
    <scope>NUCLEOTIDE SEQUENCE [LARGE SCALE GENOMIC DNA]</scope>
    <source>
        <strain evidence="1 2">Pe01</strain>
    </source>
</reference>
<proteinExistence type="predicted"/>
<protein>
    <submittedName>
        <fullName evidence="1">Uncharacterized protein</fullName>
    </submittedName>
</protein>
<organism evidence="1 2">
    <name type="scientific">Paraburkholderia edwinii</name>
    <dbReference type="NCBI Taxonomy" id="2861782"/>
    <lineage>
        <taxon>Bacteria</taxon>
        <taxon>Pseudomonadati</taxon>
        <taxon>Pseudomonadota</taxon>
        <taxon>Betaproteobacteria</taxon>
        <taxon>Burkholderiales</taxon>
        <taxon>Burkholderiaceae</taxon>
        <taxon>Paraburkholderia</taxon>
    </lineage>
</organism>
<evidence type="ECO:0000313" key="2">
    <source>
        <dbReference type="Proteomes" id="UP000826462"/>
    </source>
</evidence>
<keyword evidence="2" id="KW-1185">Reference proteome</keyword>
<sequence>MNVSNTSYAFGRVDNSNAQSLVDELNRLKTTDSVRGVRLPSYQHKPHDDVRVQRPTMTDILPRDQSSMHIATRCGFGEHG</sequence>